<evidence type="ECO:0000256" key="1">
    <source>
        <dbReference type="ARBA" id="ARBA00022630"/>
    </source>
</evidence>
<keyword evidence="2" id="KW-0288">FMN</keyword>
<dbReference type="Pfam" id="PF03060">
    <property type="entry name" value="NMO"/>
    <property type="match status" value="1"/>
</dbReference>
<proteinExistence type="predicted"/>
<dbReference type="Proteomes" id="UP000233524">
    <property type="component" value="Unassembled WGS sequence"/>
</dbReference>
<evidence type="ECO:0000256" key="2">
    <source>
        <dbReference type="ARBA" id="ARBA00022643"/>
    </source>
</evidence>
<dbReference type="SUPFAM" id="SSF51412">
    <property type="entry name" value="Inosine monophosphate dehydrogenase (IMPDH)"/>
    <property type="match status" value="1"/>
</dbReference>
<dbReference type="VEuPathDB" id="FungiDB:jhhlp_001685"/>
<dbReference type="AlphaFoldDB" id="A0A2N3NH09"/>
<dbReference type="OrthoDB" id="2349068at2759"/>
<keyword evidence="1" id="KW-0285">Flavoprotein</keyword>
<dbReference type="GO" id="GO:0018580">
    <property type="term" value="F:nitronate monooxygenase activity"/>
    <property type="evidence" value="ECO:0007669"/>
    <property type="project" value="InterPro"/>
</dbReference>
<name>A0A2N3NH09_9PEZI</name>
<sequence length="369" mass="38528">MSVQAVQASRLASVKKLAAAFPWTAKPLTALAPMRPSSGPHLAVAVSRAGGIGFMNFDGKPEGLNADFETAKKVFADSPELNSKALSDFAAGGLLPIGIGFIVWCDDRDAAISAVEKYRPCAVWLFAPRNGQKDLDGWIAGIRKVSPKTHVWIQVGTLREAVEAAKSSNAPDVLVIQGTEAGGHGRSVDGIGLTTLLPEVADATRETGIPLIAAGGIADARGVISALGLGAAGAAMGTRFLASTEARLSKGYQQAVVDAKDGAMSTARTTIYNQLRGIHWPEQFSPRGVTNRTWNDFQAGVPFDDLKKSFDEAAKAGDAGWGAEGRLTTYAGAGVGLVNNVASAGEILETVRKDVTNILTGLSKSLEEE</sequence>
<gene>
    <name evidence="4" type="ORF">jhhlp_001685</name>
</gene>
<organism evidence="4 5">
    <name type="scientific">Lomentospora prolificans</name>
    <dbReference type="NCBI Taxonomy" id="41688"/>
    <lineage>
        <taxon>Eukaryota</taxon>
        <taxon>Fungi</taxon>
        <taxon>Dikarya</taxon>
        <taxon>Ascomycota</taxon>
        <taxon>Pezizomycotina</taxon>
        <taxon>Sordariomycetes</taxon>
        <taxon>Hypocreomycetidae</taxon>
        <taxon>Microascales</taxon>
        <taxon>Microascaceae</taxon>
        <taxon>Lomentospora</taxon>
    </lineage>
</organism>
<dbReference type="InterPro" id="IPR004136">
    <property type="entry name" value="NMO"/>
</dbReference>
<evidence type="ECO:0000313" key="5">
    <source>
        <dbReference type="Proteomes" id="UP000233524"/>
    </source>
</evidence>
<dbReference type="CDD" id="cd04730">
    <property type="entry name" value="NPD_like"/>
    <property type="match status" value="1"/>
</dbReference>
<dbReference type="EMBL" id="NLAX01000005">
    <property type="protein sequence ID" value="PKS11697.1"/>
    <property type="molecule type" value="Genomic_DNA"/>
</dbReference>
<evidence type="ECO:0000313" key="4">
    <source>
        <dbReference type="EMBL" id="PKS11697.1"/>
    </source>
</evidence>
<dbReference type="PANTHER" id="PTHR32332">
    <property type="entry name" value="2-NITROPROPANE DIOXYGENASE"/>
    <property type="match status" value="1"/>
</dbReference>
<evidence type="ECO:0000256" key="3">
    <source>
        <dbReference type="ARBA" id="ARBA00023002"/>
    </source>
</evidence>
<keyword evidence="5" id="KW-1185">Reference proteome</keyword>
<dbReference type="InParanoid" id="A0A2N3NH09"/>
<accession>A0A2N3NH09</accession>
<dbReference type="PANTHER" id="PTHR32332:SF34">
    <property type="entry name" value="2-NITROPROPANE DIOXYGENASE FAMILY, PUTATIVE-RELATED"/>
    <property type="match status" value="1"/>
</dbReference>
<comment type="caution">
    <text evidence="4">The sequence shown here is derived from an EMBL/GenBank/DDBJ whole genome shotgun (WGS) entry which is preliminary data.</text>
</comment>
<protein>
    <submittedName>
        <fullName evidence="4">Uncharacterized protein</fullName>
    </submittedName>
</protein>
<keyword evidence="3" id="KW-0560">Oxidoreductase</keyword>
<dbReference type="Gene3D" id="3.20.20.70">
    <property type="entry name" value="Aldolase class I"/>
    <property type="match status" value="1"/>
</dbReference>
<dbReference type="InterPro" id="IPR013785">
    <property type="entry name" value="Aldolase_TIM"/>
</dbReference>
<reference evidence="4 5" key="1">
    <citation type="journal article" date="2017" name="G3 (Bethesda)">
        <title>First Draft Genome Sequence of the Pathogenic Fungus Lomentospora prolificans (Formerly Scedosporium prolificans).</title>
        <authorList>
            <person name="Luo R."/>
            <person name="Zimin A."/>
            <person name="Workman R."/>
            <person name="Fan Y."/>
            <person name="Pertea G."/>
            <person name="Grossman N."/>
            <person name="Wear M.P."/>
            <person name="Jia B."/>
            <person name="Miller H."/>
            <person name="Casadevall A."/>
            <person name="Timp W."/>
            <person name="Zhang S.X."/>
            <person name="Salzberg S.L."/>
        </authorList>
    </citation>
    <scope>NUCLEOTIDE SEQUENCE [LARGE SCALE GENOMIC DNA]</scope>
    <source>
        <strain evidence="4 5">JHH-5317</strain>
    </source>
</reference>